<comment type="caution">
    <text evidence="3">The sequence shown here is derived from an EMBL/GenBank/DDBJ whole genome shotgun (WGS) entry which is preliminary data.</text>
</comment>
<dbReference type="CDD" id="cd02440">
    <property type="entry name" value="AdoMet_MTases"/>
    <property type="match status" value="1"/>
</dbReference>
<gene>
    <name evidence="3" type="ORF">Q361_10987</name>
</gene>
<dbReference type="InterPro" id="IPR054168">
    <property type="entry name" value="PG_1098_Fer"/>
</dbReference>
<dbReference type="SUPFAM" id="SSF53335">
    <property type="entry name" value="S-adenosyl-L-methionine-dependent methyltransferases"/>
    <property type="match status" value="1"/>
</dbReference>
<evidence type="ECO:0000313" key="4">
    <source>
        <dbReference type="Proteomes" id="UP000237056"/>
    </source>
</evidence>
<proteinExistence type="predicted"/>
<dbReference type="Gene3D" id="1.10.10.1110">
    <property type="entry name" value="Methyltransferase PG1098, N-terminal domain"/>
    <property type="match status" value="1"/>
</dbReference>
<dbReference type="Pfam" id="PF18096">
    <property type="entry name" value="Thump_like"/>
    <property type="match status" value="1"/>
</dbReference>
<dbReference type="RefSeq" id="WP_103726220.1">
    <property type="nucleotide sequence ID" value="NZ_PQNY01000009.1"/>
</dbReference>
<reference evidence="3 4" key="1">
    <citation type="submission" date="2018-01" db="EMBL/GenBank/DDBJ databases">
        <title>Genomic Encyclopedia of Type Strains, Phase I: the one thousand microbial genomes (KMG-I) project.</title>
        <authorList>
            <person name="Goeker M."/>
        </authorList>
    </citation>
    <scope>NUCLEOTIDE SEQUENCE [LARGE SCALE GENOMIC DNA]</scope>
    <source>
        <strain evidence="3 4">DSM 17960</strain>
    </source>
</reference>
<dbReference type="Gene3D" id="3.40.50.150">
    <property type="entry name" value="Vaccinia Virus protein VP39"/>
    <property type="match status" value="1"/>
</dbReference>
<protein>
    <submittedName>
        <fullName evidence="3">Uncharacterized protein</fullName>
    </submittedName>
</protein>
<dbReference type="InterPro" id="IPR029063">
    <property type="entry name" value="SAM-dependent_MTases_sf"/>
</dbReference>
<name>A0A2S4N7H5_9FLAO</name>
<keyword evidence="4" id="KW-1185">Reference proteome</keyword>
<evidence type="ECO:0000313" key="3">
    <source>
        <dbReference type="EMBL" id="POS01627.1"/>
    </source>
</evidence>
<evidence type="ECO:0000259" key="1">
    <source>
        <dbReference type="Pfam" id="PF18096"/>
    </source>
</evidence>
<dbReference type="EMBL" id="PQNY01000009">
    <property type="protein sequence ID" value="POS01627.1"/>
    <property type="molecule type" value="Genomic_DNA"/>
</dbReference>
<dbReference type="AlphaFoldDB" id="A0A2S4N7H5"/>
<feature type="domain" description="THUMP-like" evidence="1">
    <location>
        <begin position="322"/>
        <end position="390"/>
    </location>
</feature>
<evidence type="ECO:0000259" key="2">
    <source>
        <dbReference type="Pfam" id="PF22013"/>
    </source>
</evidence>
<accession>A0A2S4N7H5</accession>
<dbReference type="OrthoDB" id="1000417at2"/>
<sequence>MKFIEKLAEEKVQNYINAHLDKDIHKLSLSKNPFEILDFKAIVNQIVAKNKAKEKLPTWFNCSGIIYPEKISIEQTSSELTAQYKSDLISGKSLVDLTGGFGVDDYYFSKKFDDVYHCELNPILSEIVKKNWKTLQIKNIRSFCGDSIDFLKNSTIQFDWIYIDPSRRNNTKGKVFMLKDCLPNVPEQLDTYFDFSKSIMIKTAPILDIQAGLKELNHVKEIHCVAVQNEMKELLWILEKNYNQTPKIIACNISNQGVQTFNFLESDSVLMPLSEPKKYLYEPNTAVMKSGGMDILAVKNNLEKLHFHSHLYTSNDKIDFLGRRFLVLKVEEFSKKAMKELQNTNYNITFRNFPDTVENIRKKWKIREGGKNYLFFTTTSLGKQIIFCEKC</sequence>
<dbReference type="Proteomes" id="UP000237056">
    <property type="component" value="Unassembled WGS sequence"/>
</dbReference>
<dbReference type="InterPro" id="IPR041497">
    <property type="entry name" value="Thump-like"/>
</dbReference>
<organism evidence="3 4">
    <name type="scientific">Flavobacterium croceum DSM 17960</name>
    <dbReference type="NCBI Taxonomy" id="1121886"/>
    <lineage>
        <taxon>Bacteria</taxon>
        <taxon>Pseudomonadati</taxon>
        <taxon>Bacteroidota</taxon>
        <taxon>Flavobacteriia</taxon>
        <taxon>Flavobacteriales</taxon>
        <taxon>Flavobacteriaceae</taxon>
        <taxon>Flavobacterium</taxon>
    </lineage>
</organism>
<dbReference type="Pfam" id="PF22013">
    <property type="entry name" value="PG_1098_Fer"/>
    <property type="match status" value="1"/>
</dbReference>
<feature type="domain" description="PG-1098 ferredoxin-like" evidence="2">
    <location>
        <begin position="279"/>
        <end position="320"/>
    </location>
</feature>